<dbReference type="CDD" id="cd03362">
    <property type="entry name" value="TOPRIM_TopoIA_TopoIII"/>
    <property type="match status" value="1"/>
</dbReference>
<dbReference type="SUPFAM" id="SSF56712">
    <property type="entry name" value="Prokaryotic type I DNA topoisomerase"/>
    <property type="match status" value="1"/>
</dbReference>
<reference evidence="2 3" key="1">
    <citation type="submission" date="2019-01" db="EMBL/GenBank/DDBJ databases">
        <title>Whole genome shotgun sequencing of Pseudomonas spp. isolated by its ability to degrade furfural.</title>
        <authorList>
            <person name="Donoso R."/>
            <person name="Farkas C."/>
            <person name="Villegas P."/>
            <person name="Gonzales-Toro F."/>
            <person name="Guajardo-Parra M."/>
            <person name="Araya-Nail M."/>
            <person name="Morgante V."/>
            <person name="Perez-Pantoja D."/>
        </authorList>
    </citation>
    <scope>NUCLEOTIDE SEQUENCE [LARGE SCALE GENOMIC DNA]</scope>
    <source>
        <strain evidence="2 3">VN231</strain>
    </source>
</reference>
<comment type="caution">
    <text evidence="2">The sequence shown here is derived from an EMBL/GenBank/DDBJ whole genome shotgun (WGS) entry which is preliminary data.</text>
</comment>
<dbReference type="SMART" id="SM00493">
    <property type="entry name" value="TOPRIM"/>
    <property type="match status" value="1"/>
</dbReference>
<protein>
    <recommendedName>
        <fullName evidence="1">Toprim domain-containing protein</fullName>
    </recommendedName>
</protein>
<organism evidence="2 3">
    <name type="scientific">Ectopseudomonas mendocina</name>
    <name type="common">Pseudomonas mendocina</name>
    <dbReference type="NCBI Taxonomy" id="300"/>
    <lineage>
        <taxon>Bacteria</taxon>
        <taxon>Pseudomonadati</taxon>
        <taxon>Pseudomonadota</taxon>
        <taxon>Gammaproteobacteria</taxon>
        <taxon>Pseudomonadales</taxon>
        <taxon>Pseudomonadaceae</taxon>
        <taxon>Ectopseudomonas</taxon>
    </lineage>
</organism>
<dbReference type="EMBL" id="SCFV01000010">
    <property type="protein sequence ID" value="TRO13953.1"/>
    <property type="molecule type" value="Genomic_DNA"/>
</dbReference>
<name>A0ABD7RQD4_ECTME</name>
<evidence type="ECO:0000313" key="3">
    <source>
        <dbReference type="Proteomes" id="UP000317327"/>
    </source>
</evidence>
<dbReference type="Proteomes" id="UP000317327">
    <property type="component" value="Unassembled WGS sequence"/>
</dbReference>
<feature type="domain" description="Toprim" evidence="1">
    <location>
        <begin position="1"/>
        <end position="132"/>
    </location>
</feature>
<evidence type="ECO:0000313" key="2">
    <source>
        <dbReference type="EMBL" id="TRO13953.1"/>
    </source>
</evidence>
<sequence>MRLYLREKPSQGRDIAKVLGAKRQVEDGLIGPEITVTWCIGHLREAAPPEAYGEQYKQWSLEQLPIIPSQRKLEVKPKTAKQLSVVQHLLGEADAVVIATDADREGEMIAHEIRERCHHHGPVQRMWLSTLNEDSIRKALVTLKPGAETLPLYYLLRPTRPVQIYKPHSTLMQLATILCPSRSRTYAA</sequence>
<evidence type="ECO:0000259" key="1">
    <source>
        <dbReference type="PROSITE" id="PS50880"/>
    </source>
</evidence>
<dbReference type="Gene3D" id="3.40.50.140">
    <property type="match status" value="1"/>
</dbReference>
<proteinExistence type="predicted"/>
<accession>A0ABD7RQD4</accession>
<gene>
    <name evidence="2" type="ORF">EQ836_20240</name>
</gene>
<dbReference type="AlphaFoldDB" id="A0ABD7RQD4"/>
<dbReference type="Pfam" id="PF01751">
    <property type="entry name" value="Toprim"/>
    <property type="match status" value="1"/>
</dbReference>
<dbReference type="InterPro" id="IPR023405">
    <property type="entry name" value="Topo_IA_core_domain"/>
</dbReference>
<dbReference type="PROSITE" id="PS50880">
    <property type="entry name" value="TOPRIM"/>
    <property type="match status" value="1"/>
</dbReference>
<dbReference type="PANTHER" id="PTHR11390:SF21">
    <property type="entry name" value="DNA TOPOISOMERASE 3-ALPHA"/>
    <property type="match status" value="1"/>
</dbReference>
<dbReference type="InterPro" id="IPR000380">
    <property type="entry name" value="Topo_IA"/>
</dbReference>
<dbReference type="InterPro" id="IPR006171">
    <property type="entry name" value="TOPRIM_dom"/>
</dbReference>
<dbReference type="InterPro" id="IPR034144">
    <property type="entry name" value="TOPRIM_TopoIII"/>
</dbReference>
<dbReference type="PANTHER" id="PTHR11390">
    <property type="entry name" value="PROKARYOTIC DNA TOPOISOMERASE"/>
    <property type="match status" value="1"/>
</dbReference>